<evidence type="ECO:0000313" key="2">
    <source>
        <dbReference type="EMBL" id="QJA72402.1"/>
    </source>
</evidence>
<proteinExistence type="predicted"/>
<name>A0A6M3JTH6_9ZZZZ</name>
<keyword evidence="1" id="KW-1133">Transmembrane helix</keyword>
<protein>
    <submittedName>
        <fullName evidence="2">Uncharacterized protein</fullName>
    </submittedName>
</protein>
<evidence type="ECO:0000256" key="1">
    <source>
        <dbReference type="SAM" id="Phobius"/>
    </source>
</evidence>
<dbReference type="AlphaFoldDB" id="A0A6M3JTH6"/>
<reference evidence="2" key="1">
    <citation type="submission" date="2020-03" db="EMBL/GenBank/DDBJ databases">
        <title>The deep terrestrial virosphere.</title>
        <authorList>
            <person name="Holmfeldt K."/>
            <person name="Nilsson E."/>
            <person name="Simone D."/>
            <person name="Lopez-Fernandez M."/>
            <person name="Wu X."/>
            <person name="de Brujin I."/>
            <person name="Lundin D."/>
            <person name="Andersson A."/>
            <person name="Bertilsson S."/>
            <person name="Dopson M."/>
        </authorList>
    </citation>
    <scope>NUCLEOTIDE SEQUENCE</scope>
    <source>
        <strain evidence="2">MM415A02770</strain>
        <strain evidence="3">MM415B05637</strain>
    </source>
</reference>
<feature type="transmembrane region" description="Helical" evidence="1">
    <location>
        <begin position="61"/>
        <end position="79"/>
    </location>
</feature>
<keyword evidence="1" id="KW-0812">Transmembrane</keyword>
<accession>A0A6M3JTH6</accession>
<feature type="transmembrane region" description="Helical" evidence="1">
    <location>
        <begin position="6"/>
        <end position="28"/>
    </location>
</feature>
<gene>
    <name evidence="2" type="ORF">MM415A02770_0013</name>
    <name evidence="3" type="ORF">MM415B05637_0011</name>
</gene>
<dbReference type="EMBL" id="MT141948">
    <property type="protein sequence ID" value="QJA72402.1"/>
    <property type="molecule type" value="Genomic_DNA"/>
</dbReference>
<sequence>MKRKLIWQDIVLMIGGFIFAPSLVVSIIQKSSIPVLTSLPTAIVLTGFIACYLTLKLRLAAFATSLTALCWFILFFMEIL</sequence>
<organism evidence="2">
    <name type="scientific">viral metagenome</name>
    <dbReference type="NCBI Taxonomy" id="1070528"/>
    <lineage>
        <taxon>unclassified sequences</taxon>
        <taxon>metagenomes</taxon>
        <taxon>organismal metagenomes</taxon>
    </lineage>
</organism>
<dbReference type="EMBL" id="MT143556">
    <property type="protein sequence ID" value="QJA98151.1"/>
    <property type="molecule type" value="Genomic_DNA"/>
</dbReference>
<feature type="transmembrane region" description="Helical" evidence="1">
    <location>
        <begin position="35"/>
        <end position="55"/>
    </location>
</feature>
<keyword evidence="1" id="KW-0472">Membrane</keyword>
<evidence type="ECO:0000313" key="3">
    <source>
        <dbReference type="EMBL" id="QJA98151.1"/>
    </source>
</evidence>